<reference evidence="2 3" key="1">
    <citation type="submission" date="2016-10" db="EMBL/GenBank/DDBJ databases">
        <authorList>
            <person name="de Groot N.N."/>
        </authorList>
    </citation>
    <scope>NUCLEOTIDE SEQUENCE [LARGE SCALE GENOMIC DNA]</scope>
    <source>
        <strain evidence="2 3">DSM 44993</strain>
    </source>
</reference>
<dbReference type="Proteomes" id="UP000198582">
    <property type="component" value="Unassembled WGS sequence"/>
</dbReference>
<dbReference type="OrthoDB" id="7945987at2"/>
<dbReference type="SUPFAM" id="SSF46785">
    <property type="entry name" value="Winged helix' DNA-binding domain"/>
    <property type="match status" value="1"/>
</dbReference>
<dbReference type="InterPro" id="IPR036388">
    <property type="entry name" value="WH-like_DNA-bd_sf"/>
</dbReference>
<accession>A0A1H8WMS5</accession>
<dbReference type="STRING" id="394193.SAMN04489732_105347"/>
<dbReference type="Pfam" id="PF12840">
    <property type="entry name" value="HTH_20"/>
    <property type="match status" value="1"/>
</dbReference>
<dbReference type="Gene3D" id="1.10.10.10">
    <property type="entry name" value="Winged helix-like DNA-binding domain superfamily/Winged helix DNA-binding domain"/>
    <property type="match status" value="1"/>
</dbReference>
<dbReference type="InterPro" id="IPR036390">
    <property type="entry name" value="WH_DNA-bd_sf"/>
</dbReference>
<name>A0A1H8WMS5_9PSEU</name>
<feature type="domain" description="HTH arsR-type" evidence="1">
    <location>
        <begin position="20"/>
        <end position="133"/>
    </location>
</feature>
<dbReference type="EMBL" id="FOEF01000005">
    <property type="protein sequence ID" value="SEP28951.1"/>
    <property type="molecule type" value="Genomic_DNA"/>
</dbReference>
<protein>
    <submittedName>
        <fullName evidence="2">Helix-turn-helix domain-containing protein</fullName>
    </submittedName>
</protein>
<organism evidence="2 3">
    <name type="scientific">Amycolatopsis saalfeldensis</name>
    <dbReference type="NCBI Taxonomy" id="394193"/>
    <lineage>
        <taxon>Bacteria</taxon>
        <taxon>Bacillati</taxon>
        <taxon>Actinomycetota</taxon>
        <taxon>Actinomycetes</taxon>
        <taxon>Pseudonocardiales</taxon>
        <taxon>Pseudonocardiaceae</taxon>
        <taxon>Amycolatopsis</taxon>
    </lineage>
</organism>
<evidence type="ECO:0000259" key="1">
    <source>
        <dbReference type="SMART" id="SM00418"/>
    </source>
</evidence>
<dbReference type="SMART" id="SM00418">
    <property type="entry name" value="HTH_ARSR"/>
    <property type="match status" value="1"/>
</dbReference>
<dbReference type="CDD" id="cd00090">
    <property type="entry name" value="HTH_ARSR"/>
    <property type="match status" value="1"/>
</dbReference>
<dbReference type="InterPro" id="IPR001845">
    <property type="entry name" value="HTH_ArsR_DNA-bd_dom"/>
</dbReference>
<gene>
    <name evidence="2" type="ORF">SAMN04489732_105347</name>
</gene>
<keyword evidence="3" id="KW-1185">Reference proteome</keyword>
<dbReference type="InterPro" id="IPR011991">
    <property type="entry name" value="ArsR-like_HTH"/>
</dbReference>
<evidence type="ECO:0000313" key="2">
    <source>
        <dbReference type="EMBL" id="SEP28951.1"/>
    </source>
</evidence>
<dbReference type="RefSeq" id="WP_091617408.1">
    <property type="nucleotide sequence ID" value="NZ_FOEF01000005.1"/>
</dbReference>
<evidence type="ECO:0000313" key="3">
    <source>
        <dbReference type="Proteomes" id="UP000198582"/>
    </source>
</evidence>
<dbReference type="AlphaFoldDB" id="A0A1H8WMS5"/>
<proteinExistence type="predicted"/>
<dbReference type="GO" id="GO:0003700">
    <property type="term" value="F:DNA-binding transcription factor activity"/>
    <property type="evidence" value="ECO:0007669"/>
    <property type="project" value="InterPro"/>
</dbReference>
<sequence length="198" mass="22253">MAEQPEPPEQRVLTGADLKALQKALTNPVRRDILTYLGKHGEANSTSVAQALGESTGTTSYHLRKLAELRLITEVVERSAGRERWWRSLMTDIYTPPGIPMSPDEREAAMQIGVLKMSHDLNLVVRAYAGYDEAEGWNQIYRSGLTLTKEQVKSFVEDYRALLWKYHNSDSPDAREMAIRLVVLPEEELTTPKPATSG</sequence>